<protein>
    <submittedName>
        <fullName evidence="3">Uncharacterized protein</fullName>
    </submittedName>
</protein>
<sequence>MSVHDKIVKLVFIRIDGQEGARKTVVPLVEGCDFDQFLSRLRRRLGIREDVAVSLNDAASGPVDSIDRLLEVDESATLDVHAPDAVLPSPVPATPSGMRPSASTPSSRGAASQRAPHSVAGGGSSGGAAPSIRECRVDVPTSEWTRAGDREGDESGALKYRKRRRDFVSLARSRYGVIALVILGGLALGAMHALS</sequence>
<dbReference type="Proteomes" id="UP000037460">
    <property type="component" value="Unassembled WGS sequence"/>
</dbReference>
<feature type="compositionally biased region" description="Polar residues" evidence="1">
    <location>
        <begin position="101"/>
        <end position="110"/>
    </location>
</feature>
<evidence type="ECO:0000256" key="1">
    <source>
        <dbReference type="SAM" id="MobiDB-lite"/>
    </source>
</evidence>
<dbReference type="AlphaFoldDB" id="A0A0M0K7F8"/>
<keyword evidence="2" id="KW-0472">Membrane</keyword>
<reference evidence="4" key="1">
    <citation type="journal article" date="2015" name="PLoS Genet.">
        <title>Genome Sequence and Transcriptome Analyses of Chrysochromulina tobin: Metabolic Tools for Enhanced Algal Fitness in the Prominent Order Prymnesiales (Haptophyceae).</title>
        <authorList>
            <person name="Hovde B.T."/>
            <person name="Deodato C.R."/>
            <person name="Hunsperger H.M."/>
            <person name="Ryken S.A."/>
            <person name="Yost W."/>
            <person name="Jha R.K."/>
            <person name="Patterson J."/>
            <person name="Monnat R.J. Jr."/>
            <person name="Barlow S.B."/>
            <person name="Starkenburg S.R."/>
            <person name="Cattolico R.A."/>
        </authorList>
    </citation>
    <scope>NUCLEOTIDE SEQUENCE</scope>
    <source>
        <strain evidence="4">CCMP291</strain>
    </source>
</reference>
<keyword evidence="2" id="KW-1133">Transmembrane helix</keyword>
<organism evidence="3 4">
    <name type="scientific">Chrysochromulina tobinii</name>
    <dbReference type="NCBI Taxonomy" id="1460289"/>
    <lineage>
        <taxon>Eukaryota</taxon>
        <taxon>Haptista</taxon>
        <taxon>Haptophyta</taxon>
        <taxon>Prymnesiophyceae</taxon>
        <taxon>Prymnesiales</taxon>
        <taxon>Chrysochromulinaceae</taxon>
        <taxon>Chrysochromulina</taxon>
    </lineage>
</organism>
<feature type="region of interest" description="Disordered" evidence="1">
    <location>
        <begin position="81"/>
        <end position="133"/>
    </location>
</feature>
<name>A0A0M0K7F8_9EUKA</name>
<evidence type="ECO:0000313" key="4">
    <source>
        <dbReference type="Proteomes" id="UP000037460"/>
    </source>
</evidence>
<evidence type="ECO:0000256" key="2">
    <source>
        <dbReference type="SAM" id="Phobius"/>
    </source>
</evidence>
<keyword evidence="2" id="KW-0812">Transmembrane</keyword>
<feature type="transmembrane region" description="Helical" evidence="2">
    <location>
        <begin position="173"/>
        <end position="194"/>
    </location>
</feature>
<gene>
    <name evidence="3" type="ORF">Ctob_014694</name>
</gene>
<dbReference type="EMBL" id="JWZX01001196">
    <property type="protein sequence ID" value="KOO34507.1"/>
    <property type="molecule type" value="Genomic_DNA"/>
</dbReference>
<comment type="caution">
    <text evidence="3">The sequence shown here is derived from an EMBL/GenBank/DDBJ whole genome shotgun (WGS) entry which is preliminary data.</text>
</comment>
<accession>A0A0M0K7F8</accession>
<proteinExistence type="predicted"/>
<evidence type="ECO:0000313" key="3">
    <source>
        <dbReference type="EMBL" id="KOO34507.1"/>
    </source>
</evidence>
<keyword evidence="4" id="KW-1185">Reference proteome</keyword>